<dbReference type="Proteomes" id="UP000261011">
    <property type="component" value="Unassembled WGS sequence"/>
</dbReference>
<comment type="caution">
    <text evidence="2">The sequence shown here is derived from an EMBL/GenBank/DDBJ whole genome shotgun (WGS) entry which is preliminary data.</text>
</comment>
<gene>
    <name evidence="2" type="ORF">DXA39_02185</name>
</gene>
<accession>A0A3E2TJB6</accession>
<keyword evidence="1" id="KW-0472">Membrane</keyword>
<keyword evidence="1" id="KW-1133">Transmembrane helix</keyword>
<sequence>MKAIEPVINLLCKDNMSWFETSSLLAGGERRSFIKFNQKAYDKYVNKDYYKKFHLEDNMTEFVKIKDLIGGRIQSLSQSILTFVLVALLFTVICRIILYNLITYIGKFI</sequence>
<evidence type="ECO:0000256" key="1">
    <source>
        <dbReference type="SAM" id="Phobius"/>
    </source>
</evidence>
<proteinExistence type="predicted"/>
<dbReference type="RefSeq" id="WP_117520662.1">
    <property type="nucleotide sequence ID" value="NZ_QVEU01000002.1"/>
</dbReference>
<keyword evidence="3" id="KW-1185">Reference proteome</keyword>
<keyword evidence="1" id="KW-0812">Transmembrane</keyword>
<dbReference type="EMBL" id="QVEU01000002">
    <property type="protein sequence ID" value="RGB77057.1"/>
    <property type="molecule type" value="Genomic_DNA"/>
</dbReference>
<feature type="transmembrane region" description="Helical" evidence="1">
    <location>
        <begin position="80"/>
        <end position="102"/>
    </location>
</feature>
<evidence type="ECO:0000313" key="2">
    <source>
        <dbReference type="EMBL" id="RGB77057.1"/>
    </source>
</evidence>
<reference evidence="2 3" key="1">
    <citation type="submission" date="2018-08" db="EMBL/GenBank/DDBJ databases">
        <title>A genome reference for cultivated species of the human gut microbiota.</title>
        <authorList>
            <person name="Zou Y."/>
            <person name="Xue W."/>
            <person name="Luo G."/>
        </authorList>
    </citation>
    <scope>NUCLEOTIDE SEQUENCE [LARGE SCALE GENOMIC DNA]</scope>
    <source>
        <strain evidence="2 3">OF01-3</strain>
    </source>
</reference>
<organism evidence="2 3">
    <name type="scientific">Anaerococcus nagyae</name>
    <dbReference type="NCBI Taxonomy" id="1755241"/>
    <lineage>
        <taxon>Bacteria</taxon>
        <taxon>Bacillati</taxon>
        <taxon>Bacillota</taxon>
        <taxon>Tissierellia</taxon>
        <taxon>Tissierellales</taxon>
        <taxon>Peptoniphilaceae</taxon>
        <taxon>Anaerococcus</taxon>
    </lineage>
</organism>
<evidence type="ECO:0000313" key="3">
    <source>
        <dbReference type="Proteomes" id="UP000261011"/>
    </source>
</evidence>
<name>A0A3E2TJB6_9FIRM</name>
<protein>
    <submittedName>
        <fullName evidence="2">Uncharacterized protein</fullName>
    </submittedName>
</protein>
<dbReference type="AlphaFoldDB" id="A0A3E2TJB6"/>